<organism evidence="3 4">
    <name type="scientific">Purpureocillium lilacinum</name>
    <name type="common">Paecilomyces lilacinus</name>
    <dbReference type="NCBI Taxonomy" id="33203"/>
    <lineage>
        <taxon>Eukaryota</taxon>
        <taxon>Fungi</taxon>
        <taxon>Dikarya</taxon>
        <taxon>Ascomycota</taxon>
        <taxon>Pezizomycotina</taxon>
        <taxon>Sordariomycetes</taxon>
        <taxon>Hypocreomycetidae</taxon>
        <taxon>Hypocreales</taxon>
        <taxon>Ophiocordycipitaceae</taxon>
        <taxon>Purpureocillium</taxon>
    </lineage>
</organism>
<sequence length="85" mass="9456">MEEAKLGCVPGSGLVVWTRTSEEAGRSRSFAVSSLLPGLCSGLCTRRTSMRRLYYCTVPTRKVLVQQQHRPSASRTDRLDSTRLP</sequence>
<proteinExistence type="predicted"/>
<evidence type="ECO:0000256" key="1">
    <source>
        <dbReference type="SAM" id="MobiDB-lite"/>
    </source>
</evidence>
<feature type="compositionally biased region" description="Basic and acidic residues" evidence="1">
    <location>
        <begin position="75"/>
        <end position="85"/>
    </location>
</feature>
<accession>A0A179HIN7</accession>
<protein>
    <submittedName>
        <fullName evidence="3">Uncharacterized protein</fullName>
    </submittedName>
</protein>
<dbReference type="EMBL" id="LSBI01000004">
    <property type="protein sequence ID" value="OAQ90306.1"/>
    <property type="molecule type" value="Genomic_DNA"/>
</dbReference>
<comment type="caution">
    <text evidence="3">The sequence shown here is derived from an EMBL/GenBank/DDBJ whole genome shotgun (WGS) entry which is preliminary data.</text>
</comment>
<dbReference type="Proteomes" id="UP000078240">
    <property type="component" value="Unassembled WGS sequence"/>
</dbReference>
<evidence type="ECO:0000313" key="4">
    <source>
        <dbReference type="Proteomes" id="UP000078340"/>
    </source>
</evidence>
<dbReference type="EMBL" id="LSBH01000002">
    <property type="protein sequence ID" value="OAQ83524.1"/>
    <property type="molecule type" value="Genomic_DNA"/>
</dbReference>
<evidence type="ECO:0000313" key="3">
    <source>
        <dbReference type="EMBL" id="OAQ90306.1"/>
    </source>
</evidence>
<dbReference type="AlphaFoldDB" id="A0A179HIN7"/>
<name>A0A179HIN7_PURLI</name>
<feature type="region of interest" description="Disordered" evidence="1">
    <location>
        <begin position="66"/>
        <end position="85"/>
    </location>
</feature>
<evidence type="ECO:0000313" key="2">
    <source>
        <dbReference type="EMBL" id="OAQ83524.1"/>
    </source>
</evidence>
<reference evidence="3 4" key="1">
    <citation type="submission" date="2016-02" db="EMBL/GenBank/DDBJ databases">
        <title>Biosynthesis of antibiotic leucinostatins and their inhibition on Phytophthora in bio-control Purpureocillium lilacinum.</title>
        <authorList>
            <person name="Wang G."/>
            <person name="Liu Z."/>
            <person name="Lin R."/>
            <person name="Li E."/>
            <person name="Mao Z."/>
            <person name="Ling J."/>
            <person name="Yin W."/>
            <person name="Xie B."/>
        </authorList>
    </citation>
    <scope>NUCLEOTIDE SEQUENCE [LARGE SCALE GENOMIC DNA]</scope>
    <source>
        <strain evidence="2">PLBJ-1</strain>
        <strain evidence="3">PLFJ-1</strain>
    </source>
</reference>
<gene>
    <name evidence="2" type="ORF">VFPBJ_02292</name>
    <name evidence="3" type="ORF">VFPFJ_04465</name>
</gene>
<dbReference type="Proteomes" id="UP000078340">
    <property type="component" value="Unassembled WGS sequence"/>
</dbReference>